<dbReference type="HOGENOM" id="CLU_2142933_0_0_10"/>
<dbReference type="InterPro" id="IPR025455">
    <property type="entry name" value="DUF4276"/>
</dbReference>
<dbReference type="PATRIC" id="fig|997874.3.peg.90"/>
<evidence type="ECO:0008006" key="3">
    <source>
        <dbReference type="Google" id="ProtNLM"/>
    </source>
</evidence>
<dbReference type="EMBL" id="AGXG01000001">
    <property type="protein sequence ID" value="EIY40244.1"/>
    <property type="molecule type" value="Genomic_DNA"/>
</dbReference>
<accession>I9G1T8</accession>
<dbReference type="Proteomes" id="UP000003741">
    <property type="component" value="Unassembled WGS sequence"/>
</dbReference>
<evidence type="ECO:0000313" key="2">
    <source>
        <dbReference type="Proteomes" id="UP000003741"/>
    </source>
</evidence>
<organism evidence="1 2">
    <name type="scientific">Bacteroides cellulosilyticus CL02T12C19</name>
    <dbReference type="NCBI Taxonomy" id="997874"/>
    <lineage>
        <taxon>Bacteria</taxon>
        <taxon>Pseudomonadati</taxon>
        <taxon>Bacteroidota</taxon>
        <taxon>Bacteroidia</taxon>
        <taxon>Bacteroidales</taxon>
        <taxon>Bacteroidaceae</taxon>
        <taxon>Bacteroides</taxon>
    </lineage>
</organism>
<dbReference type="Pfam" id="PF14103">
    <property type="entry name" value="DUF4276"/>
    <property type="match status" value="1"/>
</dbReference>
<reference evidence="1 2" key="1">
    <citation type="submission" date="2012-02" db="EMBL/GenBank/DDBJ databases">
        <title>The Genome Sequence of Bacteroides cellulosilyticus CL02T12C19.</title>
        <authorList>
            <consortium name="The Broad Institute Genome Sequencing Platform"/>
            <person name="Earl A."/>
            <person name="Ward D."/>
            <person name="Feldgarden M."/>
            <person name="Gevers D."/>
            <person name="Zitomersky N.L."/>
            <person name="Coyne M.J."/>
            <person name="Comstock L.E."/>
            <person name="Young S.K."/>
            <person name="Zeng Q."/>
            <person name="Gargeya S."/>
            <person name="Fitzgerald M."/>
            <person name="Haas B."/>
            <person name="Abouelleil A."/>
            <person name="Alvarado L."/>
            <person name="Arachchi H.M."/>
            <person name="Berlin A."/>
            <person name="Chapman S.B."/>
            <person name="Gearin G."/>
            <person name="Goldberg J."/>
            <person name="Griggs A."/>
            <person name="Gujja S."/>
            <person name="Hansen M."/>
            <person name="Heiman D."/>
            <person name="Howarth C."/>
            <person name="Larimer J."/>
            <person name="Lui A."/>
            <person name="MacDonald P.J.P."/>
            <person name="McCowen C."/>
            <person name="Montmayeur A."/>
            <person name="Murphy C."/>
            <person name="Neiman D."/>
            <person name="Pearson M."/>
            <person name="Priest M."/>
            <person name="Roberts A."/>
            <person name="Saif S."/>
            <person name="Shea T."/>
            <person name="Sisk P."/>
            <person name="Stolte C."/>
            <person name="Sykes S."/>
            <person name="Wortman J."/>
            <person name="Nusbaum C."/>
            <person name="Birren B."/>
        </authorList>
    </citation>
    <scope>NUCLEOTIDE SEQUENCE [LARGE SCALE GENOMIC DNA]</scope>
    <source>
        <strain evidence="1 2">CL02T12C19</strain>
    </source>
</reference>
<comment type="caution">
    <text evidence="1">The sequence shown here is derived from an EMBL/GenBank/DDBJ whole genome shotgun (WGS) entry which is preliminary data.</text>
</comment>
<protein>
    <recommendedName>
        <fullName evidence="3">DUF4276 family protein</fullName>
    </recommendedName>
</protein>
<keyword evidence="2" id="KW-1185">Reference proteome</keyword>
<sequence length="113" mass="12768">MKNDMPEELRDRFIPYIQLHEFEGLLFSDISVFKNNFTSDELQFSELEEAVKSADTPEEINNGPATAPSVRLMKAIAGYNKVVYGACLASEIGLTSIRSKCKLFDEWITLCLL</sequence>
<evidence type="ECO:0000313" key="1">
    <source>
        <dbReference type="EMBL" id="EIY40244.1"/>
    </source>
</evidence>
<gene>
    <name evidence="1" type="ORF">HMPREF1062_00087</name>
</gene>
<name>I9G1T8_9BACE</name>
<proteinExistence type="predicted"/>
<dbReference type="AlphaFoldDB" id="I9G1T8"/>